<reference evidence="2" key="1">
    <citation type="submission" date="2015-07" db="EMBL/GenBank/DDBJ databases">
        <title>Genome sequencing of Sunxiuqinia dokdonensis strain SK.</title>
        <authorList>
            <person name="Ahn S."/>
            <person name="Kim B.-C."/>
        </authorList>
    </citation>
    <scope>NUCLEOTIDE SEQUENCE [LARGE SCALE GENOMIC DNA]</scope>
    <source>
        <strain evidence="2">SK</strain>
    </source>
</reference>
<evidence type="ECO:0000313" key="1">
    <source>
        <dbReference type="EMBL" id="KOH44238.1"/>
    </source>
</evidence>
<comment type="caution">
    <text evidence="1">The sequence shown here is derived from an EMBL/GenBank/DDBJ whole genome shotgun (WGS) entry which is preliminary data.</text>
</comment>
<proteinExistence type="predicted"/>
<dbReference type="EMBL" id="LGIA01000168">
    <property type="protein sequence ID" value="KOH44238.1"/>
    <property type="molecule type" value="Genomic_DNA"/>
</dbReference>
<dbReference type="OrthoDB" id="1325392at2"/>
<protein>
    <submittedName>
        <fullName evidence="1">Uncharacterized protein</fullName>
    </submittedName>
</protein>
<accession>A0A0L8V7C3</accession>
<dbReference type="AlphaFoldDB" id="A0A0L8V7C3"/>
<evidence type="ECO:0000313" key="2">
    <source>
        <dbReference type="Proteomes" id="UP000036958"/>
    </source>
</evidence>
<keyword evidence="2" id="KW-1185">Reference proteome</keyword>
<dbReference type="RefSeq" id="WP_053184622.1">
    <property type="nucleotide sequence ID" value="NZ_LGIA01000168.1"/>
</dbReference>
<dbReference type="Proteomes" id="UP000036958">
    <property type="component" value="Unassembled WGS sequence"/>
</dbReference>
<gene>
    <name evidence="1" type="ORF">NC99_29590</name>
</gene>
<organism evidence="1 2">
    <name type="scientific">Sunxiuqinia dokdonensis</name>
    <dbReference type="NCBI Taxonomy" id="1409788"/>
    <lineage>
        <taxon>Bacteria</taxon>
        <taxon>Pseudomonadati</taxon>
        <taxon>Bacteroidota</taxon>
        <taxon>Bacteroidia</taxon>
        <taxon>Marinilabiliales</taxon>
        <taxon>Prolixibacteraceae</taxon>
        <taxon>Sunxiuqinia</taxon>
    </lineage>
</organism>
<name>A0A0L8V7C3_9BACT</name>
<sequence>MTKRFLNKLRMIKAVLALLTSNLKVWEMIPDVVSDVDELKLTVGEIETTQLLTSTELTGQSDEKETVQEKLIQMILSIASALAARADRVSNEVLAAKVNFSESALSRQRDQQQVVTGRRIAMLAEEQLEGLTSSGITIDQVNALRELTDQFEALLPVNRISVAERKAANARLKSLFKQADKLLKNRLDRMMVRYETEDPAFYAAYLNARMILDYGTRHEDGSTQKTASVAD</sequence>